<keyword evidence="2" id="KW-1185">Reference proteome</keyword>
<dbReference type="AlphaFoldDB" id="A0AAD7FRB0"/>
<evidence type="ECO:0000313" key="1">
    <source>
        <dbReference type="EMBL" id="KAJ7633757.1"/>
    </source>
</evidence>
<dbReference type="Proteomes" id="UP001221757">
    <property type="component" value="Unassembled WGS sequence"/>
</dbReference>
<name>A0AAD7FRB0_MYCRO</name>
<accession>A0AAD7FRB0</accession>
<organism evidence="1 2">
    <name type="scientific">Mycena rosella</name>
    <name type="common">Pink bonnet</name>
    <name type="synonym">Agaricus rosellus</name>
    <dbReference type="NCBI Taxonomy" id="1033263"/>
    <lineage>
        <taxon>Eukaryota</taxon>
        <taxon>Fungi</taxon>
        <taxon>Dikarya</taxon>
        <taxon>Basidiomycota</taxon>
        <taxon>Agaricomycotina</taxon>
        <taxon>Agaricomycetes</taxon>
        <taxon>Agaricomycetidae</taxon>
        <taxon>Agaricales</taxon>
        <taxon>Marasmiineae</taxon>
        <taxon>Mycenaceae</taxon>
        <taxon>Mycena</taxon>
    </lineage>
</organism>
<sequence>MQAPPLNAIFSGYSMRPEYFRKLASALRPHLAARRTTQLFMQYVGDYDCWRRDLPEEDHAKAPLLKVLDDSDWEDTKDTKLFFSTRWVPADVDSSKPDFTAMELESDIDRNRRDELIALIQRRSGFSVDKNLLQFECIQDVHPFHDPLAGF</sequence>
<gene>
    <name evidence="1" type="ORF">B0H17DRAFT_1339701</name>
</gene>
<reference evidence="1" key="1">
    <citation type="submission" date="2023-03" db="EMBL/GenBank/DDBJ databases">
        <title>Massive genome expansion in bonnet fungi (Mycena s.s.) driven by repeated elements and novel gene families across ecological guilds.</title>
        <authorList>
            <consortium name="Lawrence Berkeley National Laboratory"/>
            <person name="Harder C.B."/>
            <person name="Miyauchi S."/>
            <person name="Viragh M."/>
            <person name="Kuo A."/>
            <person name="Thoen E."/>
            <person name="Andreopoulos B."/>
            <person name="Lu D."/>
            <person name="Skrede I."/>
            <person name="Drula E."/>
            <person name="Henrissat B."/>
            <person name="Morin E."/>
            <person name="Kohler A."/>
            <person name="Barry K."/>
            <person name="LaButti K."/>
            <person name="Morin E."/>
            <person name="Salamov A."/>
            <person name="Lipzen A."/>
            <person name="Mereny Z."/>
            <person name="Hegedus B."/>
            <person name="Baldrian P."/>
            <person name="Stursova M."/>
            <person name="Weitz H."/>
            <person name="Taylor A."/>
            <person name="Grigoriev I.V."/>
            <person name="Nagy L.G."/>
            <person name="Martin F."/>
            <person name="Kauserud H."/>
        </authorList>
    </citation>
    <scope>NUCLEOTIDE SEQUENCE</scope>
    <source>
        <strain evidence="1">CBHHK067</strain>
    </source>
</reference>
<dbReference type="EMBL" id="JARKIE010000484">
    <property type="protein sequence ID" value="KAJ7633757.1"/>
    <property type="molecule type" value="Genomic_DNA"/>
</dbReference>
<comment type="caution">
    <text evidence="1">The sequence shown here is derived from an EMBL/GenBank/DDBJ whole genome shotgun (WGS) entry which is preliminary data.</text>
</comment>
<proteinExistence type="predicted"/>
<evidence type="ECO:0000313" key="2">
    <source>
        <dbReference type="Proteomes" id="UP001221757"/>
    </source>
</evidence>
<protein>
    <submittedName>
        <fullName evidence="1">Uncharacterized protein</fullName>
    </submittedName>
</protein>